<accession>A0A4Y2KBY4</accession>
<keyword evidence="2" id="KW-1185">Reference proteome</keyword>
<reference evidence="1 2" key="1">
    <citation type="journal article" date="2019" name="Sci. Rep.">
        <title>Orb-weaving spider Araneus ventricosus genome elucidates the spidroin gene catalogue.</title>
        <authorList>
            <person name="Kono N."/>
            <person name="Nakamura H."/>
            <person name="Ohtoshi R."/>
            <person name="Moran D.A.P."/>
            <person name="Shinohara A."/>
            <person name="Yoshida Y."/>
            <person name="Fujiwara M."/>
            <person name="Mori M."/>
            <person name="Tomita M."/>
            <person name="Arakawa K."/>
        </authorList>
    </citation>
    <scope>NUCLEOTIDE SEQUENCE [LARGE SCALE GENOMIC DNA]</scope>
</reference>
<comment type="caution">
    <text evidence="1">The sequence shown here is derived from an EMBL/GenBank/DDBJ whole genome shotgun (WGS) entry which is preliminary data.</text>
</comment>
<evidence type="ECO:0000313" key="2">
    <source>
        <dbReference type="Proteomes" id="UP000499080"/>
    </source>
</evidence>
<proteinExistence type="predicted"/>
<organism evidence="1 2">
    <name type="scientific">Araneus ventricosus</name>
    <name type="common">Orbweaver spider</name>
    <name type="synonym">Epeira ventricosa</name>
    <dbReference type="NCBI Taxonomy" id="182803"/>
    <lineage>
        <taxon>Eukaryota</taxon>
        <taxon>Metazoa</taxon>
        <taxon>Ecdysozoa</taxon>
        <taxon>Arthropoda</taxon>
        <taxon>Chelicerata</taxon>
        <taxon>Arachnida</taxon>
        <taxon>Araneae</taxon>
        <taxon>Araneomorphae</taxon>
        <taxon>Entelegynae</taxon>
        <taxon>Araneoidea</taxon>
        <taxon>Araneidae</taxon>
        <taxon>Araneus</taxon>
    </lineage>
</organism>
<name>A0A4Y2KBY4_ARAVE</name>
<protein>
    <submittedName>
        <fullName evidence="1">Uncharacterized protein</fullName>
    </submittedName>
</protein>
<sequence length="109" mass="11761">MKKTLTLDSLETIWNNLLKFDAGRGGLVVRSGLWGRRAPGPKQDSIEDPPCMGPAARQTILSGQTSSRWCGGKLGEEMPEKVSFSSSGCGWKLQDLSQNSLHAASKTGR</sequence>
<gene>
    <name evidence="1" type="ORF">AVEN_248277_1</name>
</gene>
<dbReference type="AlphaFoldDB" id="A0A4Y2KBY4"/>
<evidence type="ECO:0000313" key="1">
    <source>
        <dbReference type="EMBL" id="GBM99920.1"/>
    </source>
</evidence>
<dbReference type="Proteomes" id="UP000499080">
    <property type="component" value="Unassembled WGS sequence"/>
</dbReference>
<dbReference type="EMBL" id="BGPR01004462">
    <property type="protein sequence ID" value="GBM99920.1"/>
    <property type="molecule type" value="Genomic_DNA"/>
</dbReference>